<dbReference type="PRINTS" id="PR01071">
    <property type="entry name" value="ACOABIOTINCC"/>
</dbReference>
<keyword evidence="6 9" id="KW-0443">Lipid metabolism</keyword>
<dbReference type="UniPathway" id="UPA00094"/>
<dbReference type="PANTHER" id="PTHR45266">
    <property type="entry name" value="OXALOACETATE DECARBOXYLASE ALPHA CHAIN"/>
    <property type="match status" value="1"/>
</dbReference>
<dbReference type="InterPro" id="IPR001882">
    <property type="entry name" value="Biotin_BS"/>
</dbReference>
<evidence type="ECO:0000256" key="7">
    <source>
        <dbReference type="ARBA" id="ARBA00023160"/>
    </source>
</evidence>
<organism evidence="12 13">
    <name type="scientific">Defluviicoccus vanus</name>
    <dbReference type="NCBI Taxonomy" id="111831"/>
    <lineage>
        <taxon>Bacteria</taxon>
        <taxon>Pseudomonadati</taxon>
        <taxon>Pseudomonadota</taxon>
        <taxon>Alphaproteobacteria</taxon>
        <taxon>Rhodospirillales</taxon>
        <taxon>Rhodospirillaceae</taxon>
        <taxon>Defluviicoccus</taxon>
    </lineage>
</organism>
<evidence type="ECO:0000313" key="13">
    <source>
        <dbReference type="Proteomes" id="UP000516369"/>
    </source>
</evidence>
<dbReference type="Proteomes" id="UP000516369">
    <property type="component" value="Chromosome"/>
</dbReference>
<keyword evidence="5 9" id="KW-0276">Fatty acid metabolism</keyword>
<feature type="region of interest" description="Disordered" evidence="10">
    <location>
        <begin position="54"/>
        <end position="73"/>
    </location>
</feature>
<name>A0A7H1MXT1_9PROT</name>
<evidence type="ECO:0000256" key="5">
    <source>
        <dbReference type="ARBA" id="ARBA00022832"/>
    </source>
</evidence>
<gene>
    <name evidence="12" type="ORF">HQ394_01435</name>
</gene>
<evidence type="ECO:0000256" key="9">
    <source>
        <dbReference type="RuleBase" id="RU364072"/>
    </source>
</evidence>
<evidence type="ECO:0000313" key="12">
    <source>
        <dbReference type="EMBL" id="QNT68267.1"/>
    </source>
</evidence>
<evidence type="ECO:0000256" key="8">
    <source>
        <dbReference type="ARBA" id="ARBA00023267"/>
    </source>
</evidence>
<keyword evidence="13" id="KW-1185">Reference proteome</keyword>
<comment type="function">
    <text evidence="1 9">This protein is a component of the acetyl coenzyme A carboxylase complex; first, biotin carboxylase catalyzes the carboxylation of the carrier protein and then the transcarboxylase transfers the carboxyl group to form malonyl-CoA.</text>
</comment>
<dbReference type="GO" id="GO:0006633">
    <property type="term" value="P:fatty acid biosynthetic process"/>
    <property type="evidence" value="ECO:0007669"/>
    <property type="project" value="UniProtKB-UniPathway"/>
</dbReference>
<dbReference type="GO" id="GO:0009317">
    <property type="term" value="C:acetyl-CoA carboxylase complex"/>
    <property type="evidence" value="ECO:0007669"/>
    <property type="project" value="InterPro"/>
</dbReference>
<comment type="pathway">
    <text evidence="2 9">Lipid metabolism; fatty acid biosynthesis.</text>
</comment>
<dbReference type="CDD" id="cd06850">
    <property type="entry name" value="biotinyl_domain"/>
    <property type="match status" value="1"/>
</dbReference>
<dbReference type="InterPro" id="IPR001249">
    <property type="entry name" value="AcCoA_biotinCC"/>
</dbReference>
<dbReference type="GO" id="GO:0003989">
    <property type="term" value="F:acetyl-CoA carboxylase activity"/>
    <property type="evidence" value="ECO:0007669"/>
    <property type="project" value="InterPro"/>
</dbReference>
<dbReference type="InterPro" id="IPR050709">
    <property type="entry name" value="Biotin_Carboxyl_Carrier/Decarb"/>
</dbReference>
<evidence type="ECO:0000256" key="10">
    <source>
        <dbReference type="SAM" id="MobiDB-lite"/>
    </source>
</evidence>
<keyword evidence="4 9" id="KW-0444">Lipid biosynthesis</keyword>
<dbReference type="Gene3D" id="2.40.50.100">
    <property type="match status" value="1"/>
</dbReference>
<dbReference type="AlphaFoldDB" id="A0A7H1MXT1"/>
<dbReference type="PROSITE" id="PS00188">
    <property type="entry name" value="BIOTIN"/>
    <property type="match status" value="1"/>
</dbReference>
<evidence type="ECO:0000259" key="11">
    <source>
        <dbReference type="PROSITE" id="PS50968"/>
    </source>
</evidence>
<keyword evidence="7 9" id="KW-0275">Fatty acid biosynthesis</keyword>
<reference evidence="12 13" key="1">
    <citation type="submission" date="2020-05" db="EMBL/GenBank/DDBJ databases">
        <title>Complete closed genome sequence of Defluviicoccus vanus.</title>
        <authorList>
            <person name="Bessarab I."/>
            <person name="Arumugam K."/>
            <person name="Maszenan A.M."/>
            <person name="Seviour R.J."/>
            <person name="Williams R.B."/>
        </authorList>
    </citation>
    <scope>NUCLEOTIDE SEQUENCE [LARGE SCALE GENOMIC DNA]</scope>
    <source>
        <strain evidence="12 13">Ben 114</strain>
    </source>
</reference>
<protein>
    <recommendedName>
        <fullName evidence="3 9">Biotin carboxyl carrier protein of acetyl-CoA carboxylase</fullName>
    </recommendedName>
</protein>
<evidence type="ECO:0000256" key="1">
    <source>
        <dbReference type="ARBA" id="ARBA00003761"/>
    </source>
</evidence>
<dbReference type="PROSITE" id="PS50968">
    <property type="entry name" value="BIOTINYL_LIPOYL"/>
    <property type="match status" value="1"/>
</dbReference>
<accession>A0A7H1MXT1</accession>
<feature type="domain" description="Lipoyl-binding" evidence="11">
    <location>
        <begin position="69"/>
        <end position="151"/>
    </location>
</feature>
<evidence type="ECO:0000256" key="6">
    <source>
        <dbReference type="ARBA" id="ARBA00023098"/>
    </source>
</evidence>
<dbReference type="EMBL" id="CP053923">
    <property type="protein sequence ID" value="QNT68267.1"/>
    <property type="molecule type" value="Genomic_DNA"/>
</dbReference>
<proteinExistence type="predicted"/>
<dbReference type="Pfam" id="PF00364">
    <property type="entry name" value="Biotin_lipoyl"/>
    <property type="match status" value="1"/>
</dbReference>
<keyword evidence="8 9" id="KW-0092">Biotin</keyword>
<evidence type="ECO:0000256" key="3">
    <source>
        <dbReference type="ARBA" id="ARBA00017562"/>
    </source>
</evidence>
<dbReference type="KEGG" id="dvn:HQ394_01435"/>
<dbReference type="InterPro" id="IPR000089">
    <property type="entry name" value="Biotin_lipoyl"/>
</dbReference>
<dbReference type="RefSeq" id="WP_190261711.1">
    <property type="nucleotide sequence ID" value="NZ_CP053923.1"/>
</dbReference>
<evidence type="ECO:0000256" key="2">
    <source>
        <dbReference type="ARBA" id="ARBA00005194"/>
    </source>
</evidence>
<sequence>MTPPRKPKSASAALVRELALLLDETNLTEIELVEGELRIRVARTAFAPMAPASYPHVGDTATATPREDAAPAPHPGLITSPMVGVVYTSPEPSLPAFVNVGDTVAEGTTLLLIEAMKVFNPITAPRAGRVVSVFVTNGSPVEYGEPLLVIE</sequence>
<dbReference type="SUPFAM" id="SSF51230">
    <property type="entry name" value="Single hybrid motif"/>
    <property type="match status" value="1"/>
</dbReference>
<dbReference type="InterPro" id="IPR011053">
    <property type="entry name" value="Single_hybrid_motif"/>
</dbReference>
<dbReference type="PANTHER" id="PTHR45266:SF3">
    <property type="entry name" value="OXALOACETATE DECARBOXYLASE ALPHA CHAIN"/>
    <property type="match status" value="1"/>
</dbReference>
<evidence type="ECO:0000256" key="4">
    <source>
        <dbReference type="ARBA" id="ARBA00022516"/>
    </source>
</evidence>